<organism evidence="2 3">
    <name type="scientific">Actinomadura adrarensis</name>
    <dbReference type="NCBI Taxonomy" id="1819600"/>
    <lineage>
        <taxon>Bacteria</taxon>
        <taxon>Bacillati</taxon>
        <taxon>Actinomycetota</taxon>
        <taxon>Actinomycetes</taxon>
        <taxon>Streptosporangiales</taxon>
        <taxon>Thermomonosporaceae</taxon>
        <taxon>Actinomadura</taxon>
    </lineage>
</organism>
<dbReference type="EMBL" id="JBHTIR010001137">
    <property type="protein sequence ID" value="MFD0852184.1"/>
    <property type="molecule type" value="Genomic_DNA"/>
</dbReference>
<dbReference type="Gene3D" id="1.10.1200.10">
    <property type="entry name" value="ACP-like"/>
    <property type="match status" value="1"/>
</dbReference>
<protein>
    <submittedName>
        <fullName evidence="2">Acyl carrier protein</fullName>
    </submittedName>
</protein>
<sequence length="74" mass="8220">MSPDLKDLLDSLEVDRRDWRPEASLEEAGLDSLALAELSILLNDRGTQIGEDELATAATLKELDRMVTNRLPGR</sequence>
<dbReference type="Proteomes" id="UP001597083">
    <property type="component" value="Unassembled WGS sequence"/>
</dbReference>
<dbReference type="Pfam" id="PF00550">
    <property type="entry name" value="PP-binding"/>
    <property type="match status" value="1"/>
</dbReference>
<name>A0ABW3CEW4_9ACTN</name>
<evidence type="ECO:0000259" key="1">
    <source>
        <dbReference type="Pfam" id="PF00550"/>
    </source>
</evidence>
<accession>A0ABW3CEW4</accession>
<evidence type="ECO:0000313" key="3">
    <source>
        <dbReference type="Proteomes" id="UP001597083"/>
    </source>
</evidence>
<reference evidence="3" key="1">
    <citation type="journal article" date="2019" name="Int. J. Syst. Evol. Microbiol.">
        <title>The Global Catalogue of Microorganisms (GCM) 10K type strain sequencing project: providing services to taxonomists for standard genome sequencing and annotation.</title>
        <authorList>
            <consortium name="The Broad Institute Genomics Platform"/>
            <consortium name="The Broad Institute Genome Sequencing Center for Infectious Disease"/>
            <person name="Wu L."/>
            <person name="Ma J."/>
        </authorList>
    </citation>
    <scope>NUCLEOTIDE SEQUENCE [LARGE SCALE GENOMIC DNA]</scope>
    <source>
        <strain evidence="3">JCM 31696</strain>
    </source>
</reference>
<dbReference type="SUPFAM" id="SSF47336">
    <property type="entry name" value="ACP-like"/>
    <property type="match status" value="1"/>
</dbReference>
<evidence type="ECO:0000313" key="2">
    <source>
        <dbReference type="EMBL" id="MFD0852184.1"/>
    </source>
</evidence>
<keyword evidence="3" id="KW-1185">Reference proteome</keyword>
<dbReference type="InterPro" id="IPR036736">
    <property type="entry name" value="ACP-like_sf"/>
</dbReference>
<gene>
    <name evidence="2" type="ORF">ACFQ07_08125</name>
</gene>
<comment type="caution">
    <text evidence="2">The sequence shown here is derived from an EMBL/GenBank/DDBJ whole genome shotgun (WGS) entry which is preliminary data.</text>
</comment>
<proteinExistence type="predicted"/>
<feature type="domain" description="Carrier" evidence="1">
    <location>
        <begin position="12"/>
        <end position="63"/>
    </location>
</feature>
<dbReference type="InterPro" id="IPR009081">
    <property type="entry name" value="PP-bd_ACP"/>
</dbReference>